<evidence type="ECO:0000313" key="4">
    <source>
        <dbReference type="Proteomes" id="UP000006727"/>
    </source>
</evidence>
<dbReference type="EnsemblPlants" id="Pp3c2_1510V3.2">
    <property type="protein sequence ID" value="PAC:32937488.CDS.1"/>
    <property type="gene ID" value="Pp3c2_1510"/>
</dbReference>
<evidence type="ECO:0000313" key="2">
    <source>
        <dbReference type="EMBL" id="PNR59246.1"/>
    </source>
</evidence>
<dbReference type="PaxDb" id="3218-PP1S243_26V6.1"/>
<dbReference type="ESTHER" id="phypa-a9tja4">
    <property type="family name" value="6_AlphaBeta_hydrolase"/>
</dbReference>
<dbReference type="GO" id="GO:0006654">
    <property type="term" value="P:phosphatidic acid biosynthetic process"/>
    <property type="evidence" value="ECO:0000318"/>
    <property type="project" value="GO_Central"/>
</dbReference>
<gene>
    <name evidence="3" type="primary">LOC112275516</name>
    <name evidence="2" type="ORF">PHYPA_002037</name>
</gene>
<dbReference type="Pfam" id="PF12697">
    <property type="entry name" value="Abhydrolase_6"/>
    <property type="match status" value="1"/>
</dbReference>
<dbReference type="EnsemblPlants" id="Pp3c2_1510V3.1">
    <property type="protein sequence ID" value="PAC:32937487.CDS.1"/>
    <property type="gene ID" value="Pp3c2_1510"/>
</dbReference>
<protein>
    <recommendedName>
        <fullName evidence="1">AB hydrolase-1 domain-containing protein</fullName>
    </recommendedName>
</protein>
<reference evidence="2 4" key="1">
    <citation type="journal article" date="2008" name="Science">
        <title>The Physcomitrella genome reveals evolutionary insights into the conquest of land by plants.</title>
        <authorList>
            <person name="Rensing S."/>
            <person name="Lang D."/>
            <person name="Zimmer A."/>
            <person name="Terry A."/>
            <person name="Salamov A."/>
            <person name="Shapiro H."/>
            <person name="Nishiyama T."/>
            <person name="Perroud P.-F."/>
            <person name="Lindquist E."/>
            <person name="Kamisugi Y."/>
            <person name="Tanahashi T."/>
            <person name="Sakakibara K."/>
            <person name="Fujita T."/>
            <person name="Oishi K."/>
            <person name="Shin-I T."/>
            <person name="Kuroki Y."/>
            <person name="Toyoda A."/>
            <person name="Suzuki Y."/>
            <person name="Hashimoto A."/>
            <person name="Yamaguchi K."/>
            <person name="Sugano A."/>
            <person name="Kohara Y."/>
            <person name="Fujiyama A."/>
            <person name="Anterola A."/>
            <person name="Aoki S."/>
            <person name="Ashton N."/>
            <person name="Barbazuk W.B."/>
            <person name="Barker E."/>
            <person name="Bennetzen J."/>
            <person name="Bezanilla M."/>
            <person name="Blankenship R."/>
            <person name="Cho S.H."/>
            <person name="Dutcher S."/>
            <person name="Estelle M."/>
            <person name="Fawcett J.A."/>
            <person name="Gundlach H."/>
            <person name="Hanada K."/>
            <person name="Heyl A."/>
            <person name="Hicks K.A."/>
            <person name="Hugh J."/>
            <person name="Lohr M."/>
            <person name="Mayer K."/>
            <person name="Melkozernov A."/>
            <person name="Murata T."/>
            <person name="Nelson D."/>
            <person name="Pils B."/>
            <person name="Prigge M."/>
            <person name="Reiss B."/>
            <person name="Renner T."/>
            <person name="Rombauts S."/>
            <person name="Rushton P."/>
            <person name="Sanderfoot A."/>
            <person name="Schween G."/>
            <person name="Shiu S.-H."/>
            <person name="Stueber K."/>
            <person name="Theodoulou F.L."/>
            <person name="Tu H."/>
            <person name="Van de Peer Y."/>
            <person name="Verrier P.J."/>
            <person name="Waters E."/>
            <person name="Wood A."/>
            <person name="Yang L."/>
            <person name="Cove D."/>
            <person name="Cuming A."/>
            <person name="Hasebe M."/>
            <person name="Lucas S."/>
            <person name="Mishler D.B."/>
            <person name="Reski R."/>
            <person name="Grigoriev I."/>
            <person name="Quatrano R.S."/>
            <person name="Boore J.L."/>
        </authorList>
    </citation>
    <scope>NUCLEOTIDE SEQUENCE [LARGE SCALE GENOMIC DNA]</scope>
    <source>
        <strain evidence="3 4">cv. Gransden 2004</strain>
    </source>
</reference>
<dbReference type="InterPro" id="IPR029058">
    <property type="entry name" value="AB_hydrolase_fold"/>
</dbReference>
<dbReference type="GO" id="GO:0052689">
    <property type="term" value="F:carboxylic ester hydrolase activity"/>
    <property type="evidence" value="ECO:0000318"/>
    <property type="project" value="GO_Central"/>
</dbReference>
<dbReference type="SUPFAM" id="SSF53474">
    <property type="entry name" value="alpha/beta-Hydrolases"/>
    <property type="match status" value="1"/>
</dbReference>
<keyword evidence="4" id="KW-1185">Reference proteome</keyword>
<evidence type="ECO:0000313" key="3">
    <source>
        <dbReference type="EnsemblPlants" id="PAC:32937487.CDS.1"/>
    </source>
</evidence>
<reference evidence="3" key="3">
    <citation type="submission" date="2020-12" db="UniProtKB">
        <authorList>
            <consortium name="EnsemblPlants"/>
        </authorList>
    </citation>
    <scope>IDENTIFICATION</scope>
</reference>
<dbReference type="Gene3D" id="3.40.50.1820">
    <property type="entry name" value="alpha/beta hydrolase"/>
    <property type="match status" value="1"/>
</dbReference>
<dbReference type="Gramene" id="Pp3c2_1510V3.1">
    <property type="protein sequence ID" value="PAC:32937487.CDS.1"/>
    <property type="gene ID" value="Pp3c2_1510"/>
</dbReference>
<dbReference type="RefSeq" id="XP_073388291.1">
    <property type="nucleotide sequence ID" value="XM_073532190.1"/>
</dbReference>
<dbReference type="EMBL" id="ABEU02000002">
    <property type="protein sequence ID" value="PNR59246.1"/>
    <property type="molecule type" value="Genomic_DNA"/>
</dbReference>
<dbReference type="GO" id="GO:0042171">
    <property type="term" value="F:lysophosphatidic acid acyltransferase activity"/>
    <property type="evidence" value="ECO:0000318"/>
    <property type="project" value="GO_Central"/>
</dbReference>
<dbReference type="OrthoDB" id="8119704at2759"/>
<name>A0A2K1KZP5_PHYPA</name>
<dbReference type="OMA" id="WAFAEHW"/>
<reference evidence="2 4" key="2">
    <citation type="journal article" date="2018" name="Plant J.">
        <title>The Physcomitrella patens chromosome-scale assembly reveals moss genome structure and evolution.</title>
        <authorList>
            <person name="Lang D."/>
            <person name="Ullrich K.K."/>
            <person name="Murat F."/>
            <person name="Fuchs J."/>
            <person name="Jenkins J."/>
            <person name="Haas F.B."/>
            <person name="Piednoel M."/>
            <person name="Gundlach H."/>
            <person name="Van Bel M."/>
            <person name="Meyberg R."/>
            <person name="Vives C."/>
            <person name="Morata J."/>
            <person name="Symeonidi A."/>
            <person name="Hiss M."/>
            <person name="Muchero W."/>
            <person name="Kamisugi Y."/>
            <person name="Saleh O."/>
            <person name="Blanc G."/>
            <person name="Decker E.L."/>
            <person name="van Gessel N."/>
            <person name="Grimwood J."/>
            <person name="Hayes R.D."/>
            <person name="Graham S.W."/>
            <person name="Gunter L.E."/>
            <person name="McDaniel S.F."/>
            <person name="Hoernstein S.N.W."/>
            <person name="Larsson A."/>
            <person name="Li F.W."/>
            <person name="Perroud P.F."/>
            <person name="Phillips J."/>
            <person name="Ranjan P."/>
            <person name="Rokshar D.S."/>
            <person name="Rothfels C.J."/>
            <person name="Schneider L."/>
            <person name="Shu S."/>
            <person name="Stevenson D.W."/>
            <person name="Thummler F."/>
            <person name="Tillich M."/>
            <person name="Villarreal Aguilar J.C."/>
            <person name="Widiez T."/>
            <person name="Wong G.K."/>
            <person name="Wymore A."/>
            <person name="Zhang Y."/>
            <person name="Zimmer A.D."/>
            <person name="Quatrano R.S."/>
            <person name="Mayer K.F.X."/>
            <person name="Goodstein D."/>
            <person name="Casacuberta J.M."/>
            <person name="Vandepoele K."/>
            <person name="Reski R."/>
            <person name="Cuming A.C."/>
            <person name="Tuskan G.A."/>
            <person name="Maumus F."/>
            <person name="Salse J."/>
            <person name="Schmutz J."/>
            <person name="Rensing S.A."/>
        </authorList>
    </citation>
    <scope>NUCLEOTIDE SEQUENCE [LARGE SCALE GENOMIC DNA]</scope>
    <source>
        <strain evidence="3 4">cv. Gransden 2004</strain>
    </source>
</reference>
<feature type="domain" description="AB hydrolase-1" evidence="1">
    <location>
        <begin position="125"/>
        <end position="373"/>
    </location>
</feature>
<dbReference type="STRING" id="3218.A0A2K1KZP5"/>
<dbReference type="AlphaFoldDB" id="A0A2K1KZP5"/>
<dbReference type="GO" id="GO:0055088">
    <property type="term" value="P:lipid homeostasis"/>
    <property type="evidence" value="ECO:0000318"/>
    <property type="project" value="GO_Central"/>
</dbReference>
<dbReference type="PANTHER" id="PTHR42886">
    <property type="entry name" value="RE40534P-RELATED"/>
    <property type="match status" value="1"/>
</dbReference>
<proteinExistence type="predicted"/>
<dbReference type="InterPro" id="IPR000073">
    <property type="entry name" value="AB_hydrolase_1"/>
</dbReference>
<organism evidence="2">
    <name type="scientific">Physcomitrium patens</name>
    <name type="common">Spreading-leaved earth moss</name>
    <name type="synonym">Physcomitrella patens</name>
    <dbReference type="NCBI Taxonomy" id="3218"/>
    <lineage>
        <taxon>Eukaryota</taxon>
        <taxon>Viridiplantae</taxon>
        <taxon>Streptophyta</taxon>
        <taxon>Embryophyta</taxon>
        <taxon>Bryophyta</taxon>
        <taxon>Bryophytina</taxon>
        <taxon>Bryopsida</taxon>
        <taxon>Funariidae</taxon>
        <taxon>Funariales</taxon>
        <taxon>Funariaceae</taxon>
        <taxon>Physcomitrium</taxon>
    </lineage>
</organism>
<dbReference type="Gramene" id="Pp3c2_1510V3.2">
    <property type="protein sequence ID" value="PAC:32937488.CDS.1"/>
    <property type="gene ID" value="Pp3c2_1510"/>
</dbReference>
<dbReference type="GeneID" id="112275516"/>
<dbReference type="RefSeq" id="XP_073388290.1">
    <property type="nucleotide sequence ID" value="XM_073532189.1"/>
</dbReference>
<dbReference type="PANTHER" id="PTHR42886:SF42">
    <property type="entry name" value="ALPHA_BETA-HYDROLASES SUPERFAMILY PROTEIN"/>
    <property type="match status" value="1"/>
</dbReference>
<accession>A0A2K1KZP5</accession>
<dbReference type="RefSeq" id="XP_024361702.1">
    <property type="nucleotide sequence ID" value="XM_024505934.2"/>
</dbReference>
<evidence type="ECO:0000259" key="1">
    <source>
        <dbReference type="Pfam" id="PF12697"/>
    </source>
</evidence>
<dbReference type="Proteomes" id="UP000006727">
    <property type="component" value="Chromosome 2"/>
</dbReference>
<sequence>MVALVSTASCIHSCKWSPGAAFPRLCAPSLVSGIFHDMCRVSLSHSSAFRSPKSVYSSCGGNFPGDRVSKRLHTRAKVGTSVEEQLRELPGDGKLNKIWHLLPSGLRLEVLSTEACENSEKKPPLVFVHGSYHAAWCWAVHWLPYFSSLGYDCYAISLLGQGASDVPSESGPGGTIQTHARDISHFISQHCIQPPVLVGHSFGGLVVQYYLSQLSTDTMTSIKSYGWSEPYPPLAGAVLACSVPPTGNTAVVKRFLMSRPIASIKVTLSLAAKMFATSVSLCRETFFSPSMPEGDVAHYQKLMKESSKVPLFDLRNLNSTLPVPPPVKNSPSILVLGAENDFILDKQGIEETASYMGTKEVIVPGIAHDIMLDMGWRDAANVLESWMQTTL</sequence>